<evidence type="ECO:0000256" key="1">
    <source>
        <dbReference type="SAM" id="MobiDB-lite"/>
    </source>
</evidence>
<dbReference type="Proteomes" id="UP001374584">
    <property type="component" value="Unassembled WGS sequence"/>
</dbReference>
<comment type="caution">
    <text evidence="2">The sequence shown here is derived from an EMBL/GenBank/DDBJ whole genome shotgun (WGS) entry which is preliminary data.</text>
</comment>
<sequence length="264" mass="28951">MALVPTRGPRCMAHGPRPCRIDSSLPFSPFKKFVHPSLSMLSLKYTMFPKKRLKKADLHMPELKVSAWAKVLSQLAVHGRRPCPDSRSMAKVLSQLAVHGRRPCPNSRSMAKVLSQLAVHGRRPCPNSRCMAEGLVPTRGAWPKALSQLAVRCMAEGLVPTRGPVQVPMPCPNSLVAVHGHVHGPRPKSQVTRPMKAQVTVHGPSHSAWPKAEVPSHKAHEGPSHSAWPKSQCMAHGRTRHSAFEPPTSIFKIFLALKGSLRAK</sequence>
<dbReference type="EMBL" id="JAYMYR010000139">
    <property type="protein sequence ID" value="KAK7325398.1"/>
    <property type="molecule type" value="Genomic_DNA"/>
</dbReference>
<dbReference type="EMBL" id="JAYMYR010000227">
    <property type="protein sequence ID" value="KAK7321897.1"/>
    <property type="molecule type" value="Genomic_DNA"/>
</dbReference>
<evidence type="ECO:0000313" key="8">
    <source>
        <dbReference type="Proteomes" id="UP001374584"/>
    </source>
</evidence>
<evidence type="ECO:0000313" key="6">
    <source>
        <dbReference type="EMBL" id="KAK7325417.1"/>
    </source>
</evidence>
<dbReference type="AlphaFoldDB" id="A0AAN9KQI9"/>
<dbReference type="EMBL" id="JAYMYR010000139">
    <property type="protein sequence ID" value="KAK7325394.1"/>
    <property type="molecule type" value="Genomic_DNA"/>
</dbReference>
<feature type="compositionally biased region" description="Basic and acidic residues" evidence="1">
    <location>
        <begin position="214"/>
        <end position="223"/>
    </location>
</feature>
<feature type="region of interest" description="Disordered" evidence="1">
    <location>
        <begin position="202"/>
        <end position="233"/>
    </location>
</feature>
<dbReference type="EMBL" id="JAYMYR010000136">
    <property type="protein sequence ID" value="KAK7325421.1"/>
    <property type="molecule type" value="Genomic_DNA"/>
</dbReference>
<organism evidence="2 8">
    <name type="scientific">Phaseolus coccineus</name>
    <name type="common">Scarlet runner bean</name>
    <name type="synonym">Phaseolus multiflorus</name>
    <dbReference type="NCBI Taxonomy" id="3886"/>
    <lineage>
        <taxon>Eukaryota</taxon>
        <taxon>Viridiplantae</taxon>
        <taxon>Streptophyta</taxon>
        <taxon>Embryophyta</taxon>
        <taxon>Tracheophyta</taxon>
        <taxon>Spermatophyta</taxon>
        <taxon>Magnoliopsida</taxon>
        <taxon>eudicotyledons</taxon>
        <taxon>Gunneridae</taxon>
        <taxon>Pentapetalae</taxon>
        <taxon>rosids</taxon>
        <taxon>fabids</taxon>
        <taxon>Fabales</taxon>
        <taxon>Fabaceae</taxon>
        <taxon>Papilionoideae</taxon>
        <taxon>50 kb inversion clade</taxon>
        <taxon>NPAAA clade</taxon>
        <taxon>indigoferoid/millettioid clade</taxon>
        <taxon>Phaseoleae</taxon>
        <taxon>Phaseolus</taxon>
    </lineage>
</organism>
<evidence type="ECO:0000313" key="3">
    <source>
        <dbReference type="EMBL" id="KAK7321911.1"/>
    </source>
</evidence>
<name>A0AAN9KQI9_PHACN</name>
<evidence type="ECO:0000313" key="5">
    <source>
        <dbReference type="EMBL" id="KAK7325398.1"/>
    </source>
</evidence>
<keyword evidence="8" id="KW-1185">Reference proteome</keyword>
<accession>A0AAN9KQI9</accession>
<dbReference type="EMBL" id="JAYMYR010000223">
    <property type="protein sequence ID" value="KAK7321911.1"/>
    <property type="molecule type" value="Genomic_DNA"/>
</dbReference>
<gene>
    <name evidence="6" type="ORF">VNO80_34495</name>
    <name evidence="7" type="ORF">VNO80_34499</name>
    <name evidence="4" type="ORF">VNO80_34546</name>
    <name evidence="5" type="ORF">VNO80_34550</name>
    <name evidence="3" type="ORF">VNO80_35419</name>
    <name evidence="2" type="ORF">VNO80_35435</name>
</gene>
<evidence type="ECO:0000313" key="4">
    <source>
        <dbReference type="EMBL" id="KAK7325394.1"/>
    </source>
</evidence>
<evidence type="ECO:0000313" key="7">
    <source>
        <dbReference type="EMBL" id="KAK7325421.1"/>
    </source>
</evidence>
<protein>
    <submittedName>
        <fullName evidence="2">Uncharacterized protein</fullName>
    </submittedName>
</protein>
<reference evidence="2 8" key="1">
    <citation type="submission" date="2024-01" db="EMBL/GenBank/DDBJ databases">
        <title>The genomes of 5 underutilized Papilionoideae crops provide insights into root nodulation and disease resistanc.</title>
        <authorList>
            <person name="Jiang F."/>
        </authorList>
    </citation>
    <scope>NUCLEOTIDE SEQUENCE [LARGE SCALE GENOMIC DNA]</scope>
    <source>
        <strain evidence="2">JINMINGXINNONG_FW02</strain>
        <tissue evidence="2">Leaves</tissue>
    </source>
</reference>
<proteinExistence type="predicted"/>
<dbReference type="EMBL" id="JAYMYR010000136">
    <property type="protein sequence ID" value="KAK7325417.1"/>
    <property type="molecule type" value="Genomic_DNA"/>
</dbReference>
<evidence type="ECO:0000313" key="2">
    <source>
        <dbReference type="EMBL" id="KAK7321897.1"/>
    </source>
</evidence>